<feature type="region of interest" description="Disordered" evidence="1">
    <location>
        <begin position="21"/>
        <end position="66"/>
    </location>
</feature>
<evidence type="ECO:0000313" key="3">
    <source>
        <dbReference type="EMBL" id="PVH24388.1"/>
    </source>
</evidence>
<feature type="compositionally biased region" description="Basic and acidic residues" evidence="1">
    <location>
        <begin position="23"/>
        <end position="35"/>
    </location>
</feature>
<dbReference type="AlphaFoldDB" id="A0A2T8HG11"/>
<evidence type="ECO:0000256" key="2">
    <source>
        <dbReference type="SAM" id="SignalP"/>
    </source>
</evidence>
<feature type="compositionally biased region" description="Basic and acidic residues" evidence="1">
    <location>
        <begin position="57"/>
        <end position="66"/>
    </location>
</feature>
<feature type="signal peptide" evidence="2">
    <location>
        <begin position="1"/>
        <end position="22"/>
    </location>
</feature>
<keyword evidence="2" id="KW-0732">Signal</keyword>
<feature type="compositionally biased region" description="Polar residues" evidence="1">
    <location>
        <begin position="36"/>
        <end position="53"/>
    </location>
</feature>
<comment type="caution">
    <text evidence="3">The sequence shown here is derived from an EMBL/GenBank/DDBJ whole genome shotgun (WGS) entry which is preliminary data.</text>
</comment>
<protein>
    <submittedName>
        <fullName evidence="3">Uncharacterized protein</fullName>
    </submittedName>
</protein>
<name>A0A2T8HG11_9SPHI</name>
<organism evidence="3 4">
    <name type="scientific">Sphingobacterium corticibacter</name>
    <dbReference type="NCBI Taxonomy" id="2171749"/>
    <lineage>
        <taxon>Bacteria</taxon>
        <taxon>Pseudomonadati</taxon>
        <taxon>Bacteroidota</taxon>
        <taxon>Sphingobacteriia</taxon>
        <taxon>Sphingobacteriales</taxon>
        <taxon>Sphingobacteriaceae</taxon>
        <taxon>Sphingobacterium</taxon>
    </lineage>
</organism>
<evidence type="ECO:0000313" key="4">
    <source>
        <dbReference type="Proteomes" id="UP000245627"/>
    </source>
</evidence>
<reference evidence="3 4" key="1">
    <citation type="submission" date="2018-04" db="EMBL/GenBank/DDBJ databases">
        <title>Sphingobacterium cortibacter sp. nov.</title>
        <authorList>
            <person name="Li Y."/>
        </authorList>
    </citation>
    <scope>NUCLEOTIDE SEQUENCE [LARGE SCALE GENOMIC DNA]</scope>
    <source>
        <strain evidence="3 4">2c-3</strain>
    </source>
</reference>
<dbReference type="Proteomes" id="UP000245627">
    <property type="component" value="Unassembled WGS sequence"/>
</dbReference>
<proteinExistence type="predicted"/>
<gene>
    <name evidence="3" type="ORF">DC487_15010</name>
</gene>
<sequence length="66" mass="7260">MKNISLLAALVLLVGFATSCNSSEDKKEQPQHNESYDQANASSDTLQLDSVISDSVDYNRPESPRM</sequence>
<feature type="chain" id="PRO_5015748847" evidence="2">
    <location>
        <begin position="23"/>
        <end position="66"/>
    </location>
</feature>
<accession>A0A2T8HG11</accession>
<dbReference type="PROSITE" id="PS51257">
    <property type="entry name" value="PROKAR_LIPOPROTEIN"/>
    <property type="match status" value="1"/>
</dbReference>
<dbReference type="EMBL" id="QDKG01000006">
    <property type="protein sequence ID" value="PVH24388.1"/>
    <property type="molecule type" value="Genomic_DNA"/>
</dbReference>
<keyword evidence="4" id="KW-1185">Reference proteome</keyword>
<evidence type="ECO:0000256" key="1">
    <source>
        <dbReference type="SAM" id="MobiDB-lite"/>
    </source>
</evidence>